<feature type="compositionally biased region" description="Low complexity" evidence="1">
    <location>
        <begin position="60"/>
        <end position="71"/>
    </location>
</feature>
<feature type="compositionally biased region" description="Pro residues" evidence="1">
    <location>
        <begin position="1"/>
        <end position="10"/>
    </location>
</feature>
<keyword evidence="3" id="KW-1185">Reference proteome</keyword>
<evidence type="ECO:0000256" key="1">
    <source>
        <dbReference type="SAM" id="MobiDB-lite"/>
    </source>
</evidence>
<dbReference type="Proteomes" id="UP001187192">
    <property type="component" value="Unassembled WGS sequence"/>
</dbReference>
<evidence type="ECO:0000313" key="2">
    <source>
        <dbReference type="EMBL" id="GMN42644.1"/>
    </source>
</evidence>
<protein>
    <submittedName>
        <fullName evidence="2">Uncharacterized protein</fullName>
    </submittedName>
</protein>
<name>A0AA87ZSI0_FICCA</name>
<organism evidence="2 3">
    <name type="scientific">Ficus carica</name>
    <name type="common">Common fig</name>
    <dbReference type="NCBI Taxonomy" id="3494"/>
    <lineage>
        <taxon>Eukaryota</taxon>
        <taxon>Viridiplantae</taxon>
        <taxon>Streptophyta</taxon>
        <taxon>Embryophyta</taxon>
        <taxon>Tracheophyta</taxon>
        <taxon>Spermatophyta</taxon>
        <taxon>Magnoliopsida</taxon>
        <taxon>eudicotyledons</taxon>
        <taxon>Gunneridae</taxon>
        <taxon>Pentapetalae</taxon>
        <taxon>rosids</taxon>
        <taxon>fabids</taxon>
        <taxon>Rosales</taxon>
        <taxon>Moraceae</taxon>
        <taxon>Ficeae</taxon>
        <taxon>Ficus</taxon>
    </lineage>
</organism>
<evidence type="ECO:0000313" key="3">
    <source>
        <dbReference type="Proteomes" id="UP001187192"/>
    </source>
</evidence>
<comment type="caution">
    <text evidence="2">The sequence shown here is derived from an EMBL/GenBank/DDBJ whole genome shotgun (WGS) entry which is preliminary data.</text>
</comment>
<dbReference type="EMBL" id="BTGU01000014">
    <property type="protein sequence ID" value="GMN42644.1"/>
    <property type="molecule type" value="Genomic_DNA"/>
</dbReference>
<sequence>MWEELPPPANLDPAGGGSPDRKKLARRQTWASTLRNRHQESRPRWRPPLQPPVSRRGPETSLLSSPTGSSSRQISCPRRHSASSPATGEPRSKARPRPRCSPCRRAPPTAGSRAPPSFPDTDLSNNSGLDDPPSATARTISTI</sequence>
<reference evidence="2" key="1">
    <citation type="submission" date="2023-07" db="EMBL/GenBank/DDBJ databases">
        <title>draft genome sequence of fig (Ficus carica).</title>
        <authorList>
            <person name="Takahashi T."/>
            <person name="Nishimura K."/>
        </authorList>
    </citation>
    <scope>NUCLEOTIDE SEQUENCE</scope>
</reference>
<dbReference type="AlphaFoldDB" id="A0AA87ZSI0"/>
<feature type="region of interest" description="Disordered" evidence="1">
    <location>
        <begin position="1"/>
        <end position="143"/>
    </location>
</feature>
<accession>A0AA87ZSI0</accession>
<gene>
    <name evidence="2" type="ORF">TIFTF001_011842</name>
</gene>
<proteinExistence type="predicted"/>